<reference evidence="1" key="1">
    <citation type="submission" date="2022-08" db="EMBL/GenBank/DDBJ databases">
        <title>Genome Sequence of Lecanicillium fungicola.</title>
        <authorList>
            <person name="Buettner E."/>
        </authorList>
    </citation>
    <scope>NUCLEOTIDE SEQUENCE</scope>
    <source>
        <strain evidence="1">Babe33</strain>
    </source>
</reference>
<evidence type="ECO:0000313" key="1">
    <source>
        <dbReference type="EMBL" id="KAJ2983674.1"/>
    </source>
</evidence>
<sequence>MQFSSTLAAIAAFSSAASATRITNYFGEITVQDIHGKNTNLGIDDHVDVDDGWAFIWSGPQDCRGHVFSWPSYYGDVKMWGASTMYDASNNIIEQVSCSS</sequence>
<gene>
    <name evidence="1" type="ORF">NQ176_g515</name>
</gene>
<protein>
    <submittedName>
        <fullName evidence="1">Uncharacterized protein</fullName>
    </submittedName>
</protein>
<name>A0ACC1NXS1_9HYPO</name>
<keyword evidence="2" id="KW-1185">Reference proteome</keyword>
<dbReference type="EMBL" id="JANJQO010000020">
    <property type="protein sequence ID" value="KAJ2983674.1"/>
    <property type="molecule type" value="Genomic_DNA"/>
</dbReference>
<proteinExistence type="predicted"/>
<comment type="caution">
    <text evidence="1">The sequence shown here is derived from an EMBL/GenBank/DDBJ whole genome shotgun (WGS) entry which is preliminary data.</text>
</comment>
<accession>A0ACC1NXS1</accession>
<organism evidence="1 2">
    <name type="scientific">Zarea fungicola</name>
    <dbReference type="NCBI Taxonomy" id="93591"/>
    <lineage>
        <taxon>Eukaryota</taxon>
        <taxon>Fungi</taxon>
        <taxon>Dikarya</taxon>
        <taxon>Ascomycota</taxon>
        <taxon>Pezizomycotina</taxon>
        <taxon>Sordariomycetes</taxon>
        <taxon>Hypocreomycetidae</taxon>
        <taxon>Hypocreales</taxon>
        <taxon>Cordycipitaceae</taxon>
        <taxon>Zarea</taxon>
    </lineage>
</organism>
<dbReference type="Proteomes" id="UP001143910">
    <property type="component" value="Unassembled WGS sequence"/>
</dbReference>
<evidence type="ECO:0000313" key="2">
    <source>
        <dbReference type="Proteomes" id="UP001143910"/>
    </source>
</evidence>